<feature type="compositionally biased region" description="Polar residues" evidence="1">
    <location>
        <begin position="277"/>
        <end position="286"/>
    </location>
</feature>
<dbReference type="Proteomes" id="UP000003111">
    <property type="component" value="Unassembled WGS sequence"/>
</dbReference>
<sequence length="286" mass="30572">MTMNYPAPQYPYPPQQPAAPQAQPQYPGYPQAPGYPPQAQYPPQQYAPPQAPAQPTVPLAQGTIDDFYNQPATGGGPSISWKDKPLGTTYAGFVARDVTRADIQQQVNFQTKQPEFYRDGRPKFVMKVPLKVQASAEFPEGEAVYYVRGQARDELVRAMAEAGVEGAPQGGATIVVTLVQRKPSGQGMNPSNVVQIQYTPPGGAQAPAMPQASAPQQAPQPVQQHAAPQVPQQFVPQPAAQQPVQQAAPQQTVESAQPQPPSDLSGEQQALLARLTGGQQPGAQPQ</sequence>
<evidence type="ECO:0000313" key="3">
    <source>
        <dbReference type="Proteomes" id="UP000003111"/>
    </source>
</evidence>
<keyword evidence="3" id="KW-1185">Reference proteome</keyword>
<gene>
    <name evidence="2" type="ORF">HMPREF0063_11940</name>
</gene>
<organism evidence="2 3">
    <name type="scientific">Aeromicrobium marinum DSM 15272</name>
    <dbReference type="NCBI Taxonomy" id="585531"/>
    <lineage>
        <taxon>Bacteria</taxon>
        <taxon>Bacillati</taxon>
        <taxon>Actinomycetota</taxon>
        <taxon>Actinomycetes</taxon>
        <taxon>Propionibacteriales</taxon>
        <taxon>Nocardioidaceae</taxon>
        <taxon>Aeromicrobium</taxon>
    </lineage>
</organism>
<name>E2SE04_9ACTN</name>
<feature type="compositionally biased region" description="Low complexity" evidence="1">
    <location>
        <begin position="18"/>
        <end position="32"/>
    </location>
</feature>
<feature type="region of interest" description="Disordered" evidence="1">
    <location>
        <begin position="1"/>
        <end position="58"/>
    </location>
</feature>
<feature type="compositionally biased region" description="Low complexity" evidence="1">
    <location>
        <begin position="204"/>
        <end position="251"/>
    </location>
</feature>
<protein>
    <submittedName>
        <fullName evidence="2">Uncharacterized protein</fullName>
    </submittedName>
</protein>
<feature type="compositionally biased region" description="Polar residues" evidence="1">
    <location>
        <begin position="186"/>
        <end position="198"/>
    </location>
</feature>
<accession>E2SE04</accession>
<feature type="compositionally biased region" description="Pro residues" evidence="1">
    <location>
        <begin position="33"/>
        <end position="52"/>
    </location>
</feature>
<dbReference type="STRING" id="585531.HMPREF0063_11940"/>
<proteinExistence type="predicted"/>
<evidence type="ECO:0000313" key="2">
    <source>
        <dbReference type="EMBL" id="EFQ82731.1"/>
    </source>
</evidence>
<dbReference type="EMBL" id="ACLF03000006">
    <property type="protein sequence ID" value="EFQ82731.1"/>
    <property type="molecule type" value="Genomic_DNA"/>
</dbReference>
<reference evidence="2" key="1">
    <citation type="submission" date="2010-08" db="EMBL/GenBank/DDBJ databases">
        <authorList>
            <person name="Muzny D."/>
            <person name="Qin X."/>
            <person name="Buhay C."/>
            <person name="Dugan-Rocha S."/>
            <person name="Ding Y."/>
            <person name="Chen G."/>
            <person name="Hawes A."/>
            <person name="Holder M."/>
            <person name="Jhangiani S."/>
            <person name="Johnson A."/>
            <person name="Khan Z."/>
            <person name="Li Z."/>
            <person name="Liu W."/>
            <person name="Liu X."/>
            <person name="Perez L."/>
            <person name="Shen H."/>
            <person name="Wang Q."/>
            <person name="Watt J."/>
            <person name="Xi L."/>
            <person name="Xin Y."/>
            <person name="Zhou J."/>
            <person name="Deng J."/>
            <person name="Jiang H."/>
            <person name="Liu Y."/>
            <person name="Qu J."/>
            <person name="Song X.-Z."/>
            <person name="Zhang L."/>
            <person name="Villasana D."/>
            <person name="Johnson A."/>
            <person name="Liu J."/>
            <person name="Liyanage D."/>
            <person name="Lorensuhewa L."/>
            <person name="Robinson T."/>
            <person name="Song A."/>
            <person name="Song B.-B."/>
            <person name="Dinh H."/>
            <person name="Thornton R."/>
            <person name="Coyle M."/>
            <person name="Francisco L."/>
            <person name="Jackson L."/>
            <person name="Javaid M."/>
            <person name="Korchina V."/>
            <person name="Kovar C."/>
            <person name="Mata R."/>
            <person name="Mathew T."/>
            <person name="Ngo R."/>
            <person name="Nguyen L."/>
            <person name="Nguyen N."/>
            <person name="Okwuonu G."/>
            <person name="Ongeri F."/>
            <person name="Pham C."/>
            <person name="Simmons D."/>
            <person name="Wilczek-Boney K."/>
            <person name="Hale W."/>
            <person name="Jakkamsetti A."/>
            <person name="Pham P."/>
            <person name="Ruth R."/>
            <person name="San Lucas F."/>
            <person name="Warren J."/>
            <person name="Zhang J."/>
            <person name="Zhao Z."/>
            <person name="Zhou C."/>
            <person name="Zhu D."/>
            <person name="Lee S."/>
            <person name="Bess C."/>
            <person name="Blankenburg K."/>
            <person name="Forbes L."/>
            <person name="Fu Q."/>
            <person name="Gubbala S."/>
            <person name="Hirani K."/>
            <person name="Jayaseelan J.C."/>
            <person name="Lara F."/>
            <person name="Munidasa M."/>
            <person name="Palculict T."/>
            <person name="Patil S."/>
            <person name="Pu L.-L."/>
            <person name="Saada N."/>
            <person name="Tang L."/>
            <person name="Weissenberger G."/>
            <person name="Zhu Y."/>
            <person name="Hemphill L."/>
            <person name="Shang Y."/>
            <person name="Youmans B."/>
            <person name="Ayvaz T."/>
            <person name="Ross M."/>
            <person name="Santibanez J."/>
            <person name="Aqrawi P."/>
            <person name="Gross S."/>
            <person name="Joshi V."/>
            <person name="Fowler G."/>
            <person name="Nazareth L."/>
            <person name="Reid J."/>
            <person name="Worley K."/>
            <person name="Petrosino J."/>
            <person name="Highlander S."/>
            <person name="Gibbs R."/>
        </authorList>
    </citation>
    <scope>NUCLEOTIDE SEQUENCE [LARGE SCALE GENOMIC DNA]</scope>
    <source>
        <strain evidence="2">DSM 15272</strain>
    </source>
</reference>
<feature type="compositionally biased region" description="Pro residues" evidence="1">
    <location>
        <begin position="8"/>
        <end position="17"/>
    </location>
</feature>
<feature type="region of interest" description="Disordered" evidence="1">
    <location>
        <begin position="183"/>
        <end position="286"/>
    </location>
</feature>
<evidence type="ECO:0000256" key="1">
    <source>
        <dbReference type="SAM" id="MobiDB-lite"/>
    </source>
</evidence>
<comment type="caution">
    <text evidence="2">The sequence shown here is derived from an EMBL/GenBank/DDBJ whole genome shotgun (WGS) entry which is preliminary data.</text>
</comment>
<dbReference type="HOGENOM" id="CLU_078162_0_0_11"/>
<dbReference type="RefSeq" id="WP_007077032.1">
    <property type="nucleotide sequence ID" value="NZ_CM001024.1"/>
</dbReference>
<dbReference type="AlphaFoldDB" id="E2SE04"/>
<dbReference type="OrthoDB" id="3830359at2"/>